<protein>
    <submittedName>
        <fullName evidence="1">Uncharacterized protein</fullName>
    </submittedName>
</protein>
<name>A0AAV0VLN5_9HEMI</name>
<proteinExistence type="predicted"/>
<dbReference type="AlphaFoldDB" id="A0AAV0VLN5"/>
<dbReference type="Proteomes" id="UP001160148">
    <property type="component" value="Unassembled WGS sequence"/>
</dbReference>
<evidence type="ECO:0000313" key="2">
    <source>
        <dbReference type="Proteomes" id="UP001160148"/>
    </source>
</evidence>
<reference evidence="1 2" key="1">
    <citation type="submission" date="2023-01" db="EMBL/GenBank/DDBJ databases">
        <authorList>
            <person name="Whitehead M."/>
        </authorList>
    </citation>
    <scope>NUCLEOTIDE SEQUENCE [LARGE SCALE GENOMIC DNA]</scope>
</reference>
<sequence length="95" mass="10931">MMAILKPRPRNWEKGCGKSSIRIKRKCLARRRPRRSQRMKKNRLSLEMRIRWRMGGCPHSLQRLSYCPLSLNKGKCLRGACGANCTGMTINSGAR</sequence>
<comment type="caution">
    <text evidence="1">The sequence shown here is derived from an EMBL/GenBank/DDBJ whole genome shotgun (WGS) entry which is preliminary data.</text>
</comment>
<dbReference type="EMBL" id="CARXXK010000001">
    <property type="protein sequence ID" value="CAI6345158.1"/>
    <property type="molecule type" value="Genomic_DNA"/>
</dbReference>
<accession>A0AAV0VLN5</accession>
<gene>
    <name evidence="1" type="ORF">MEUPH1_LOCUS2201</name>
</gene>
<keyword evidence="2" id="KW-1185">Reference proteome</keyword>
<organism evidence="1 2">
    <name type="scientific">Macrosiphum euphorbiae</name>
    <name type="common">potato aphid</name>
    <dbReference type="NCBI Taxonomy" id="13131"/>
    <lineage>
        <taxon>Eukaryota</taxon>
        <taxon>Metazoa</taxon>
        <taxon>Ecdysozoa</taxon>
        <taxon>Arthropoda</taxon>
        <taxon>Hexapoda</taxon>
        <taxon>Insecta</taxon>
        <taxon>Pterygota</taxon>
        <taxon>Neoptera</taxon>
        <taxon>Paraneoptera</taxon>
        <taxon>Hemiptera</taxon>
        <taxon>Sternorrhyncha</taxon>
        <taxon>Aphidomorpha</taxon>
        <taxon>Aphidoidea</taxon>
        <taxon>Aphididae</taxon>
        <taxon>Macrosiphini</taxon>
        <taxon>Macrosiphum</taxon>
    </lineage>
</organism>
<evidence type="ECO:0000313" key="1">
    <source>
        <dbReference type="EMBL" id="CAI6345158.1"/>
    </source>
</evidence>